<evidence type="ECO:0000256" key="7">
    <source>
        <dbReference type="ARBA" id="ARBA00023136"/>
    </source>
</evidence>
<feature type="transmembrane region" description="Helical" evidence="8">
    <location>
        <begin position="68"/>
        <end position="89"/>
    </location>
</feature>
<dbReference type="PANTHER" id="PTHR48021">
    <property type="match status" value="1"/>
</dbReference>
<dbReference type="Gene3D" id="1.20.1250.20">
    <property type="entry name" value="MFS general substrate transporter like domains"/>
    <property type="match status" value="1"/>
</dbReference>
<proteinExistence type="predicted"/>
<evidence type="ECO:0000256" key="5">
    <source>
        <dbReference type="ARBA" id="ARBA00022692"/>
    </source>
</evidence>
<feature type="domain" description="Major facilitator superfamily (MFS) profile" evidence="9">
    <location>
        <begin position="31"/>
        <end position="452"/>
    </location>
</feature>
<feature type="transmembrane region" description="Helical" evidence="8">
    <location>
        <begin position="154"/>
        <end position="173"/>
    </location>
</feature>
<name>A0A224Z7B5_9ACAR</name>
<feature type="transmembrane region" description="Helical" evidence="8">
    <location>
        <begin position="300"/>
        <end position="318"/>
    </location>
</feature>
<comment type="subcellular location">
    <subcellularLocation>
        <location evidence="1">Cell membrane</location>
        <topology evidence="1">Multi-pass membrane protein</topology>
    </subcellularLocation>
</comment>
<dbReference type="FunFam" id="1.20.1250.20:FF:000218">
    <property type="entry name" value="facilitated trehalose transporter Tret1"/>
    <property type="match status" value="1"/>
</dbReference>
<feature type="transmembrane region" description="Helical" evidence="8">
    <location>
        <begin position="28"/>
        <end position="48"/>
    </location>
</feature>
<feature type="transmembrane region" description="Helical" evidence="8">
    <location>
        <begin position="397"/>
        <end position="418"/>
    </location>
</feature>
<dbReference type="InterPro" id="IPR020846">
    <property type="entry name" value="MFS_dom"/>
</dbReference>
<feature type="transmembrane region" description="Helical" evidence="8">
    <location>
        <begin position="261"/>
        <end position="280"/>
    </location>
</feature>
<keyword evidence="5 8" id="KW-0812">Transmembrane</keyword>
<evidence type="ECO:0000256" key="3">
    <source>
        <dbReference type="ARBA" id="ARBA00022475"/>
    </source>
</evidence>
<dbReference type="InterPro" id="IPR050549">
    <property type="entry name" value="MFS_Trehalose_Transporter"/>
</dbReference>
<dbReference type="Pfam" id="PF00083">
    <property type="entry name" value="Sugar_tr"/>
    <property type="match status" value="1"/>
</dbReference>
<accession>A0A224Z7B5</accession>
<dbReference type="PROSITE" id="PS50850">
    <property type="entry name" value="MFS"/>
    <property type="match status" value="1"/>
</dbReference>
<feature type="transmembrane region" description="Helical" evidence="8">
    <location>
        <begin position="325"/>
        <end position="348"/>
    </location>
</feature>
<protein>
    <submittedName>
        <fullName evidence="10">Sugar transporter</fullName>
    </submittedName>
</protein>
<sequence>MADAGSVPNGTATMGSVVDNASDGRRRVYLAVAATYFGTIGTGLTYGYSSPALPDIRRTLEISEEDAAWFGSLLLAGGIVGGVFSGQLLNLIGRKGSTVVAAALFAAGWLLLAFANSKGLLFSGRFLTGAAVAVISATSSVFVAEVAPTSLRGALNTGCNFILALGIFVAYIMGKWLNYQWLAAASLVPAVVNGVAFLLYVRESPLWLLQKGRREEAMEALQFYRGSHIENEFKAMESSVSDVASGLTLGDLTQPYVYKSFLCALLALTMQQVSVVNILLFFAEDIFREAGVAMAPDDCAIVVGGILALFFLVAALFADKAGLKLLFVISTALCAASLVALGLCFRLKDVNGQSFLENYGWLPLASIVLYFIGYSLGLGPLPFVFIGELIPLKAKGVATSVCVVLFYGLGFLITKTFADLVHLVGTGAAYWFYGALLAVTLLVFSVFVPDTKGKTLDEIEQIFGKKVVPTELYSMDDVVTCHL</sequence>
<evidence type="ECO:0000313" key="10">
    <source>
        <dbReference type="EMBL" id="MAA23261.1"/>
    </source>
</evidence>
<keyword evidence="7 8" id="KW-0472">Membrane</keyword>
<feature type="transmembrane region" description="Helical" evidence="8">
    <location>
        <begin position="96"/>
        <end position="114"/>
    </location>
</feature>
<keyword evidence="3" id="KW-1003">Cell membrane</keyword>
<reference evidence="10" key="1">
    <citation type="journal article" date="2017" name="Parasit. Vectors">
        <title>Sialotranscriptomics of Rhipicephalus zambeziensis reveals intricate expression profiles of secretory proteins and suggests tight temporal transcriptional regulation during blood-feeding.</title>
        <authorList>
            <person name="de Castro M.H."/>
            <person name="de Klerk D."/>
            <person name="Pienaar R."/>
            <person name="Rees D.J.G."/>
            <person name="Mans B.J."/>
        </authorList>
    </citation>
    <scope>NUCLEOTIDE SEQUENCE</scope>
    <source>
        <tissue evidence="10">Salivary glands</tissue>
    </source>
</reference>
<dbReference type="SUPFAM" id="SSF103473">
    <property type="entry name" value="MFS general substrate transporter"/>
    <property type="match status" value="1"/>
</dbReference>
<evidence type="ECO:0000256" key="1">
    <source>
        <dbReference type="ARBA" id="ARBA00004651"/>
    </source>
</evidence>
<keyword evidence="4 10" id="KW-0762">Sugar transport</keyword>
<dbReference type="InterPro" id="IPR036259">
    <property type="entry name" value="MFS_trans_sf"/>
</dbReference>
<feature type="transmembrane region" description="Helical" evidence="8">
    <location>
        <begin position="179"/>
        <end position="201"/>
    </location>
</feature>
<evidence type="ECO:0000256" key="6">
    <source>
        <dbReference type="ARBA" id="ARBA00022989"/>
    </source>
</evidence>
<feature type="transmembrane region" description="Helical" evidence="8">
    <location>
        <begin position="126"/>
        <end position="147"/>
    </location>
</feature>
<dbReference type="GO" id="GO:0005886">
    <property type="term" value="C:plasma membrane"/>
    <property type="evidence" value="ECO:0007669"/>
    <property type="project" value="UniProtKB-SubCell"/>
</dbReference>
<keyword evidence="6 8" id="KW-1133">Transmembrane helix</keyword>
<evidence type="ECO:0000256" key="8">
    <source>
        <dbReference type="SAM" id="Phobius"/>
    </source>
</evidence>
<dbReference type="PANTHER" id="PTHR48021:SF1">
    <property type="entry name" value="GH07001P-RELATED"/>
    <property type="match status" value="1"/>
</dbReference>
<evidence type="ECO:0000256" key="2">
    <source>
        <dbReference type="ARBA" id="ARBA00022448"/>
    </source>
</evidence>
<dbReference type="InterPro" id="IPR003663">
    <property type="entry name" value="Sugar/inositol_transpt"/>
</dbReference>
<dbReference type="EMBL" id="GFPF01012115">
    <property type="protein sequence ID" value="MAA23261.1"/>
    <property type="molecule type" value="Transcribed_RNA"/>
</dbReference>
<dbReference type="PRINTS" id="PR00171">
    <property type="entry name" value="SUGRTRNSPORT"/>
</dbReference>
<dbReference type="InterPro" id="IPR005828">
    <property type="entry name" value="MFS_sugar_transport-like"/>
</dbReference>
<organism evidence="10">
    <name type="scientific">Rhipicephalus zambeziensis</name>
    <dbReference type="NCBI Taxonomy" id="60191"/>
    <lineage>
        <taxon>Eukaryota</taxon>
        <taxon>Metazoa</taxon>
        <taxon>Ecdysozoa</taxon>
        <taxon>Arthropoda</taxon>
        <taxon>Chelicerata</taxon>
        <taxon>Arachnida</taxon>
        <taxon>Acari</taxon>
        <taxon>Parasitiformes</taxon>
        <taxon>Ixodida</taxon>
        <taxon>Ixodoidea</taxon>
        <taxon>Ixodidae</taxon>
        <taxon>Rhipicephalinae</taxon>
        <taxon>Rhipicephalus</taxon>
        <taxon>Rhipicephalus</taxon>
    </lineage>
</organism>
<evidence type="ECO:0000256" key="4">
    <source>
        <dbReference type="ARBA" id="ARBA00022597"/>
    </source>
</evidence>
<keyword evidence="2" id="KW-0813">Transport</keyword>
<evidence type="ECO:0000259" key="9">
    <source>
        <dbReference type="PROSITE" id="PS50850"/>
    </source>
</evidence>
<feature type="transmembrane region" description="Helical" evidence="8">
    <location>
        <begin position="430"/>
        <end position="448"/>
    </location>
</feature>
<dbReference type="AlphaFoldDB" id="A0A224Z7B5"/>
<feature type="transmembrane region" description="Helical" evidence="8">
    <location>
        <begin position="360"/>
        <end position="385"/>
    </location>
</feature>
<dbReference type="GO" id="GO:0022857">
    <property type="term" value="F:transmembrane transporter activity"/>
    <property type="evidence" value="ECO:0007669"/>
    <property type="project" value="InterPro"/>
</dbReference>